<dbReference type="EMBL" id="JAUKVY010000017">
    <property type="protein sequence ID" value="MDO1535099.1"/>
    <property type="molecule type" value="Genomic_DNA"/>
</dbReference>
<dbReference type="GO" id="GO:0016787">
    <property type="term" value="F:hydrolase activity"/>
    <property type="evidence" value="ECO:0007669"/>
    <property type="project" value="UniProtKB-KW"/>
</dbReference>
<sequence>MGPWLARMLKRTALLLGIVFVTLLAVRTYDVQRGPPLEPWHTHVPHELSGEQIRQADWPAWLAAENAAFDEVRREVTDKLPPELRTPSNRYFDGSPIYPGHFRQDWNRSYTLDPQGPPKGVVVLLHGLTDSPFSLRHVATLYRDRGFAVVAIRMPGHGTVPAGLTHVQWEDWSAATELAVREARRRVPAPLPLHVVGFSNGGALATKYALDAIDDPKLARPDRLILIAPMIGITELSRFAGVFGWPAIFPAFAKAAWLGIVPEFNPFKYNSFPVNGARQSSLLTRDLQAHVAREERDGRLDQMPPTLTFQSLIDFTVSTRAIVTGLYARLPANGSELVLFDLNRSVKFGPLLRSGSDLRPDRVLPPAPRRFRTTLVTNADVHSRQVVEQVTEAGATTVQTRPIGLEFPLEVFSLSHLALPFPLTDPLYGLRPDDSDDFGVNLGALAMRGERGGLIVSLDSLTRLSSNPFYDFMAERIAQTLPPP</sequence>
<dbReference type="Proteomes" id="UP001169027">
    <property type="component" value="Unassembled WGS sequence"/>
</dbReference>
<dbReference type="Gene3D" id="3.40.50.1820">
    <property type="entry name" value="alpha/beta hydrolase"/>
    <property type="match status" value="1"/>
</dbReference>
<evidence type="ECO:0000259" key="1">
    <source>
        <dbReference type="Pfam" id="PF12146"/>
    </source>
</evidence>
<protein>
    <submittedName>
        <fullName evidence="2">Alpha/beta hydrolase</fullName>
    </submittedName>
</protein>
<reference evidence="2" key="1">
    <citation type="submission" date="2023-06" db="EMBL/GenBank/DDBJ databases">
        <authorList>
            <person name="Jiang Y."/>
            <person name="Liu Q."/>
        </authorList>
    </citation>
    <scope>NUCLEOTIDE SEQUENCE</scope>
    <source>
        <strain evidence="2">CGMCC 1.12090</strain>
    </source>
</reference>
<name>A0ABT8S9W8_9BURK</name>
<keyword evidence="2" id="KW-0378">Hydrolase</keyword>
<evidence type="ECO:0000313" key="3">
    <source>
        <dbReference type="Proteomes" id="UP001169027"/>
    </source>
</evidence>
<dbReference type="SUPFAM" id="SSF53474">
    <property type="entry name" value="alpha/beta-Hydrolases"/>
    <property type="match status" value="1"/>
</dbReference>
<dbReference type="InterPro" id="IPR029058">
    <property type="entry name" value="AB_hydrolase_fold"/>
</dbReference>
<organism evidence="2 3">
    <name type="scientific">Variovorax ginsengisoli</name>
    <dbReference type="NCBI Taxonomy" id="363844"/>
    <lineage>
        <taxon>Bacteria</taxon>
        <taxon>Pseudomonadati</taxon>
        <taxon>Pseudomonadota</taxon>
        <taxon>Betaproteobacteria</taxon>
        <taxon>Burkholderiales</taxon>
        <taxon>Comamonadaceae</taxon>
        <taxon>Variovorax</taxon>
    </lineage>
</organism>
<evidence type="ECO:0000313" key="2">
    <source>
        <dbReference type="EMBL" id="MDO1535099.1"/>
    </source>
</evidence>
<dbReference type="PANTHER" id="PTHR11614">
    <property type="entry name" value="PHOSPHOLIPASE-RELATED"/>
    <property type="match status" value="1"/>
</dbReference>
<comment type="caution">
    <text evidence="2">The sequence shown here is derived from an EMBL/GenBank/DDBJ whole genome shotgun (WGS) entry which is preliminary data.</text>
</comment>
<dbReference type="RefSeq" id="WP_301812810.1">
    <property type="nucleotide sequence ID" value="NZ_JAUJZH010000017.1"/>
</dbReference>
<proteinExistence type="predicted"/>
<feature type="domain" description="Serine aminopeptidase S33" evidence="1">
    <location>
        <begin position="117"/>
        <end position="316"/>
    </location>
</feature>
<dbReference type="InterPro" id="IPR022742">
    <property type="entry name" value="Hydrolase_4"/>
</dbReference>
<accession>A0ABT8S9W8</accession>
<keyword evidence="3" id="KW-1185">Reference proteome</keyword>
<dbReference type="Pfam" id="PF12146">
    <property type="entry name" value="Hydrolase_4"/>
    <property type="match status" value="1"/>
</dbReference>
<gene>
    <name evidence="2" type="ORF">Q2T77_22645</name>
</gene>
<dbReference type="InterPro" id="IPR051044">
    <property type="entry name" value="MAG_DAG_Lipase"/>
</dbReference>